<reference evidence="2" key="1">
    <citation type="journal article" date="2019" name="Int. J. Syst. Evol. Microbiol.">
        <title>The Global Catalogue of Microorganisms (GCM) 10K type strain sequencing project: providing services to taxonomists for standard genome sequencing and annotation.</title>
        <authorList>
            <consortium name="The Broad Institute Genomics Platform"/>
            <consortium name="The Broad Institute Genome Sequencing Center for Infectious Disease"/>
            <person name="Wu L."/>
            <person name="Ma J."/>
        </authorList>
    </citation>
    <scope>NUCLEOTIDE SEQUENCE [LARGE SCALE GENOMIC DNA]</scope>
    <source>
        <strain evidence="2">JCM 11896</strain>
    </source>
</reference>
<comment type="caution">
    <text evidence="1">The sequence shown here is derived from an EMBL/GenBank/DDBJ whole genome shotgun (WGS) entry which is preliminary data.</text>
</comment>
<proteinExistence type="predicted"/>
<dbReference type="EMBL" id="BAAAJK010000053">
    <property type="protein sequence ID" value="GAA1401796.1"/>
    <property type="molecule type" value="Genomic_DNA"/>
</dbReference>
<accession>A0ABP4IY41</accession>
<name>A0ABP4IY41_9PSEU</name>
<protein>
    <submittedName>
        <fullName evidence="1">Uncharacterized protein</fullName>
    </submittedName>
</protein>
<dbReference type="Proteomes" id="UP001501414">
    <property type="component" value="Unassembled WGS sequence"/>
</dbReference>
<organism evidence="1 2">
    <name type="scientific">Pseudonocardia kongjuensis</name>
    <dbReference type="NCBI Taxonomy" id="102227"/>
    <lineage>
        <taxon>Bacteria</taxon>
        <taxon>Bacillati</taxon>
        <taxon>Actinomycetota</taxon>
        <taxon>Actinomycetes</taxon>
        <taxon>Pseudonocardiales</taxon>
        <taxon>Pseudonocardiaceae</taxon>
        <taxon>Pseudonocardia</taxon>
    </lineage>
</organism>
<keyword evidence="2" id="KW-1185">Reference proteome</keyword>
<gene>
    <name evidence="1" type="ORF">GCM10009613_60700</name>
</gene>
<evidence type="ECO:0000313" key="1">
    <source>
        <dbReference type="EMBL" id="GAA1401796.1"/>
    </source>
</evidence>
<sequence length="144" mass="15894">MLVPVVGWLLARLHSVRMTAYLVLDEARCRVEQESLDQHFATVPRDRPAGAGLAPLHDGRPVLLSRGYELDPSWVRLDGDAFDDVVRHVVALGKPHAPVLQVGAGHPTGKPLLDDLAEDVDERRVDAAMRYLSGEFVEIVRKSS</sequence>
<evidence type="ECO:0000313" key="2">
    <source>
        <dbReference type="Proteomes" id="UP001501414"/>
    </source>
</evidence>
<dbReference type="RefSeq" id="WP_344029255.1">
    <property type="nucleotide sequence ID" value="NZ_BAAAJK010000053.1"/>
</dbReference>